<keyword evidence="1" id="KW-0472">Membrane</keyword>
<evidence type="ECO:0000256" key="1">
    <source>
        <dbReference type="SAM" id="Phobius"/>
    </source>
</evidence>
<dbReference type="RefSeq" id="WP_089768840.1">
    <property type="nucleotide sequence ID" value="NZ_FNPB01000012.1"/>
</dbReference>
<dbReference type="OrthoDB" id="270892at2157"/>
<protein>
    <recommendedName>
        <fullName evidence="2">DUF5658 domain-containing protein</fullName>
    </recommendedName>
</protein>
<sequence length="113" mass="12122">MDTDSHPSIELLSDLTSLWWQIAIVFFLVGDLVTTFAGFQLRQVVEAGPLAAWLVNTHGATLIIPLKLGVVAAFYGLYRVVPRPHCIGVPLGLAALGLLVTIWNGAVIVAALF</sequence>
<evidence type="ECO:0000313" key="4">
    <source>
        <dbReference type="Proteomes" id="UP000199170"/>
    </source>
</evidence>
<evidence type="ECO:0000313" key="3">
    <source>
        <dbReference type="EMBL" id="SDY36612.1"/>
    </source>
</evidence>
<keyword evidence="1" id="KW-0812">Transmembrane</keyword>
<evidence type="ECO:0000259" key="2">
    <source>
        <dbReference type="Pfam" id="PF18902"/>
    </source>
</evidence>
<gene>
    <name evidence="3" type="ORF">SAMN04487946_112103</name>
</gene>
<dbReference type="EMBL" id="FNPB01000012">
    <property type="protein sequence ID" value="SDY36612.1"/>
    <property type="molecule type" value="Genomic_DNA"/>
</dbReference>
<organism evidence="3 4">
    <name type="scientific">Halobellus clavatus</name>
    <dbReference type="NCBI Taxonomy" id="660517"/>
    <lineage>
        <taxon>Archaea</taxon>
        <taxon>Methanobacteriati</taxon>
        <taxon>Methanobacteriota</taxon>
        <taxon>Stenosarchaea group</taxon>
        <taxon>Halobacteria</taxon>
        <taxon>Halobacteriales</taxon>
        <taxon>Haloferacaceae</taxon>
        <taxon>Halobellus</taxon>
    </lineage>
</organism>
<name>A0A1H3J9M3_9EURY</name>
<accession>A0A1H3J9M3</accession>
<dbReference type="InterPro" id="IPR043717">
    <property type="entry name" value="DUF5658"/>
</dbReference>
<reference evidence="4" key="1">
    <citation type="submission" date="2016-10" db="EMBL/GenBank/DDBJ databases">
        <authorList>
            <person name="Varghese N."/>
            <person name="Submissions S."/>
        </authorList>
    </citation>
    <scope>NUCLEOTIDE SEQUENCE [LARGE SCALE GENOMIC DNA]</scope>
    <source>
        <strain evidence="4">CGMCC 1.10118</strain>
    </source>
</reference>
<feature type="transmembrane region" description="Helical" evidence="1">
    <location>
        <begin position="87"/>
        <end position="112"/>
    </location>
</feature>
<feature type="transmembrane region" description="Helical" evidence="1">
    <location>
        <begin position="51"/>
        <end position="75"/>
    </location>
</feature>
<feature type="domain" description="DUF5658" evidence="2">
    <location>
        <begin position="22"/>
        <end position="109"/>
    </location>
</feature>
<dbReference type="Pfam" id="PF18902">
    <property type="entry name" value="DUF5658"/>
    <property type="match status" value="1"/>
</dbReference>
<keyword evidence="1" id="KW-1133">Transmembrane helix</keyword>
<feature type="transmembrane region" description="Helical" evidence="1">
    <location>
        <begin position="18"/>
        <end position="39"/>
    </location>
</feature>
<dbReference type="AlphaFoldDB" id="A0A1H3J9M3"/>
<proteinExistence type="predicted"/>
<dbReference type="Proteomes" id="UP000199170">
    <property type="component" value="Unassembled WGS sequence"/>
</dbReference>
<keyword evidence="4" id="KW-1185">Reference proteome</keyword>